<reference evidence="2 3" key="1">
    <citation type="submission" date="2018-11" db="EMBL/GenBank/DDBJ databases">
        <authorList>
            <person name="Jang G.I."/>
            <person name="Hwang C.Y."/>
        </authorList>
    </citation>
    <scope>NUCLEOTIDE SEQUENCE [LARGE SCALE GENOMIC DNA]</scope>
    <source>
        <strain evidence="2 3">SSM26</strain>
    </source>
</reference>
<comment type="caution">
    <text evidence="2">The sequence shown here is derived from an EMBL/GenBank/DDBJ whole genome shotgun (WGS) entry which is preliminary data.</text>
</comment>
<sequence>MSSLTARLKYLSFILVWLFVSPAFADLTPEQQTAKERGSVLYHQFKAISAEPYLTIAAEAGDSESQFLLAEALRKNNRYMTDEAYHWLEEPRFGAANQCKGGLT</sequence>
<dbReference type="RefSeq" id="WP_123891511.1">
    <property type="nucleotide sequence ID" value="NZ_RKKU01000064.1"/>
</dbReference>
<feature type="signal peptide" evidence="1">
    <location>
        <begin position="1"/>
        <end position="25"/>
    </location>
</feature>
<evidence type="ECO:0000313" key="2">
    <source>
        <dbReference type="EMBL" id="ROZ80049.1"/>
    </source>
</evidence>
<evidence type="ECO:0008006" key="4">
    <source>
        <dbReference type="Google" id="ProtNLM"/>
    </source>
</evidence>
<name>A0ABX9XCB3_9PSED</name>
<gene>
    <name evidence="2" type="ORF">EF096_20225</name>
</gene>
<keyword evidence="1" id="KW-0732">Signal</keyword>
<dbReference type="EMBL" id="RKKU01000064">
    <property type="protein sequence ID" value="ROZ80049.1"/>
    <property type="molecule type" value="Genomic_DNA"/>
</dbReference>
<evidence type="ECO:0000313" key="3">
    <source>
        <dbReference type="Proteomes" id="UP000275199"/>
    </source>
</evidence>
<accession>A0ABX9XCB3</accession>
<proteinExistence type="predicted"/>
<dbReference type="Proteomes" id="UP000275199">
    <property type="component" value="Unassembled WGS sequence"/>
</dbReference>
<keyword evidence="3" id="KW-1185">Reference proteome</keyword>
<protein>
    <recommendedName>
        <fullName evidence="4">Sel1 repeat family protein</fullName>
    </recommendedName>
</protein>
<organism evidence="2 3">
    <name type="scientific">Pseudomonas neustonica</name>
    <dbReference type="NCBI Taxonomy" id="2487346"/>
    <lineage>
        <taxon>Bacteria</taxon>
        <taxon>Pseudomonadati</taxon>
        <taxon>Pseudomonadota</taxon>
        <taxon>Gammaproteobacteria</taxon>
        <taxon>Pseudomonadales</taxon>
        <taxon>Pseudomonadaceae</taxon>
        <taxon>Pseudomonas</taxon>
    </lineage>
</organism>
<evidence type="ECO:0000256" key="1">
    <source>
        <dbReference type="SAM" id="SignalP"/>
    </source>
</evidence>
<feature type="chain" id="PRO_5046052620" description="Sel1 repeat family protein" evidence="1">
    <location>
        <begin position="26"/>
        <end position="104"/>
    </location>
</feature>